<evidence type="ECO:0000256" key="3">
    <source>
        <dbReference type="ARBA" id="ARBA00012584"/>
    </source>
</evidence>
<evidence type="ECO:0000256" key="11">
    <source>
        <dbReference type="ARBA" id="ARBA00029774"/>
    </source>
</evidence>
<evidence type="ECO:0000256" key="9">
    <source>
        <dbReference type="ARBA" id="ARBA00022741"/>
    </source>
</evidence>
<dbReference type="PANTHER" id="PTHR17490">
    <property type="entry name" value="SUA5"/>
    <property type="match status" value="1"/>
</dbReference>
<keyword evidence="9" id="KW-0547">Nucleotide-binding</keyword>
<dbReference type="EMBL" id="CAEZWK010000038">
    <property type="protein sequence ID" value="CAB4657683.1"/>
    <property type="molecule type" value="Genomic_DNA"/>
</dbReference>
<evidence type="ECO:0000256" key="2">
    <source>
        <dbReference type="ARBA" id="ARBA00007663"/>
    </source>
</evidence>
<dbReference type="GO" id="GO:0003725">
    <property type="term" value="F:double-stranded RNA binding"/>
    <property type="evidence" value="ECO:0007669"/>
    <property type="project" value="InterPro"/>
</dbReference>
<comment type="catalytic activity">
    <reaction evidence="12">
        <text>L-threonine + hydrogencarbonate + ATP = L-threonylcarbamoyladenylate + diphosphate + H2O</text>
        <dbReference type="Rhea" id="RHEA:36407"/>
        <dbReference type="ChEBI" id="CHEBI:15377"/>
        <dbReference type="ChEBI" id="CHEBI:17544"/>
        <dbReference type="ChEBI" id="CHEBI:30616"/>
        <dbReference type="ChEBI" id="CHEBI:33019"/>
        <dbReference type="ChEBI" id="CHEBI:57926"/>
        <dbReference type="ChEBI" id="CHEBI:73682"/>
        <dbReference type="EC" id="2.7.7.87"/>
    </reaction>
</comment>
<dbReference type="NCBIfam" id="TIGR00057">
    <property type="entry name" value="L-threonylcarbamoyladenylate synthase"/>
    <property type="match status" value="1"/>
</dbReference>
<dbReference type="InterPro" id="IPR010923">
    <property type="entry name" value="T(6)A37_SUA5"/>
</dbReference>
<dbReference type="GO" id="GO:0006450">
    <property type="term" value="P:regulation of translational fidelity"/>
    <property type="evidence" value="ECO:0007669"/>
    <property type="project" value="TreeGrafter"/>
</dbReference>
<dbReference type="Gene3D" id="3.40.50.11030">
    <property type="entry name" value="Threonylcarbamoyl-AMP synthase, C-terminal domain"/>
    <property type="match status" value="1"/>
</dbReference>
<protein>
    <recommendedName>
        <fullName evidence="4">Threonylcarbamoyl-AMP synthase</fullName>
        <ecNumber evidence="3">2.7.7.87</ecNumber>
    </recommendedName>
    <alternativeName>
        <fullName evidence="11">L-threonylcarbamoyladenylate synthase</fullName>
    </alternativeName>
</protein>
<dbReference type="Pfam" id="PF03481">
    <property type="entry name" value="Sua5_C"/>
    <property type="match status" value="1"/>
</dbReference>
<dbReference type="GO" id="GO:0008033">
    <property type="term" value="P:tRNA processing"/>
    <property type="evidence" value="ECO:0007669"/>
    <property type="project" value="UniProtKB-KW"/>
</dbReference>
<dbReference type="GO" id="GO:0005524">
    <property type="term" value="F:ATP binding"/>
    <property type="evidence" value="ECO:0007669"/>
    <property type="project" value="UniProtKB-KW"/>
</dbReference>
<dbReference type="PANTHER" id="PTHR17490:SF16">
    <property type="entry name" value="THREONYLCARBAMOYL-AMP SYNTHASE"/>
    <property type="match status" value="1"/>
</dbReference>
<evidence type="ECO:0000313" key="15">
    <source>
        <dbReference type="EMBL" id="CAB4657582.1"/>
    </source>
</evidence>
<dbReference type="Pfam" id="PF01300">
    <property type="entry name" value="Sua5_yciO_yrdC"/>
    <property type="match status" value="1"/>
</dbReference>
<accession>A0A6J6LAH6</accession>
<dbReference type="FunFam" id="3.90.870.10:FF:000009">
    <property type="entry name" value="Threonylcarbamoyl-AMP synthase, putative"/>
    <property type="match status" value="1"/>
</dbReference>
<dbReference type="PIRSF" id="PIRSF004930">
    <property type="entry name" value="Tln_factor_SUA5"/>
    <property type="match status" value="1"/>
</dbReference>
<dbReference type="InterPro" id="IPR005145">
    <property type="entry name" value="Sua5_C"/>
</dbReference>
<reference evidence="16" key="1">
    <citation type="submission" date="2020-05" db="EMBL/GenBank/DDBJ databases">
        <authorList>
            <person name="Chiriac C."/>
            <person name="Salcher M."/>
            <person name="Ghai R."/>
            <person name="Kavagutti S V."/>
        </authorList>
    </citation>
    <scope>NUCLEOTIDE SEQUENCE</scope>
</reference>
<keyword evidence="5" id="KW-0963">Cytoplasm</keyword>
<gene>
    <name evidence="14" type="ORF">UFOPK2157_00941</name>
    <name evidence="15" type="ORF">UFOPK2228_00981</name>
    <name evidence="16" type="ORF">UFOPK2245_00998</name>
</gene>
<dbReference type="AlphaFoldDB" id="A0A6J6LAH6"/>
<keyword evidence="8" id="KW-0548">Nucleotidyltransferase</keyword>
<evidence type="ECO:0000256" key="6">
    <source>
        <dbReference type="ARBA" id="ARBA00022679"/>
    </source>
</evidence>
<sequence length="328" mass="34419">MGQSQFVSQCTADAMVLAAQKLMNGHLVAFPTETVYGLGADATNESAVAKIYAAKGRPADHPLIVHVHSMQAMGDWAQEIPTYAIDLARDFWPGPMTLILNRSLLARDFITGGQNTVGIRVPDHVVALALLNAFHAIGGKGIAAPSANRFGHVSPTTAQAVKDELGSFLNEQDQILDGGPCTVGVESTIIDCTGDVPKILRPGAITAEMITASTGLDVVEPTDSNDAGKESIRVSGSLDAHYAPAAKVLLDQNPHAGQGFIAPATTTTPDGVIRLASPTNDVEFAQTLYASLRKADELGLSHVVIEQPTGTGIAIAIRDRLMRAANGR</sequence>
<dbReference type="SUPFAM" id="SSF55821">
    <property type="entry name" value="YrdC/RibB"/>
    <property type="match status" value="1"/>
</dbReference>
<evidence type="ECO:0000256" key="4">
    <source>
        <dbReference type="ARBA" id="ARBA00015492"/>
    </source>
</evidence>
<dbReference type="EC" id="2.7.7.87" evidence="3"/>
<organism evidence="16">
    <name type="scientific">freshwater metagenome</name>
    <dbReference type="NCBI Taxonomy" id="449393"/>
    <lineage>
        <taxon>unclassified sequences</taxon>
        <taxon>metagenomes</taxon>
        <taxon>ecological metagenomes</taxon>
    </lineage>
</organism>
<evidence type="ECO:0000256" key="7">
    <source>
        <dbReference type="ARBA" id="ARBA00022694"/>
    </source>
</evidence>
<dbReference type="GO" id="GO:0005737">
    <property type="term" value="C:cytoplasm"/>
    <property type="evidence" value="ECO:0007669"/>
    <property type="project" value="UniProtKB-SubCell"/>
</dbReference>
<dbReference type="Gene3D" id="3.90.870.10">
    <property type="entry name" value="DHBP synthase"/>
    <property type="match status" value="1"/>
</dbReference>
<dbReference type="GO" id="GO:0061710">
    <property type="term" value="F:L-threonylcarbamoyladenylate synthase"/>
    <property type="evidence" value="ECO:0007669"/>
    <property type="project" value="UniProtKB-EC"/>
</dbReference>
<evidence type="ECO:0000313" key="14">
    <source>
        <dbReference type="EMBL" id="CAB4645168.1"/>
    </source>
</evidence>
<evidence type="ECO:0000256" key="10">
    <source>
        <dbReference type="ARBA" id="ARBA00022840"/>
    </source>
</evidence>
<name>A0A6J6LAH6_9ZZZZ</name>
<dbReference type="EMBL" id="CAEZVW010000049">
    <property type="protein sequence ID" value="CAB4645168.1"/>
    <property type="molecule type" value="Genomic_DNA"/>
</dbReference>
<keyword evidence="7" id="KW-0819">tRNA processing</keyword>
<feature type="domain" description="YrdC-like" evidence="13">
    <location>
        <begin position="12"/>
        <end position="205"/>
    </location>
</feature>
<dbReference type="EMBL" id="CAEZWF010000039">
    <property type="protein sequence ID" value="CAB4657582.1"/>
    <property type="molecule type" value="Genomic_DNA"/>
</dbReference>
<comment type="subcellular location">
    <subcellularLocation>
        <location evidence="1">Cytoplasm</location>
    </subcellularLocation>
</comment>
<evidence type="ECO:0000256" key="8">
    <source>
        <dbReference type="ARBA" id="ARBA00022695"/>
    </source>
</evidence>
<dbReference type="InterPro" id="IPR038385">
    <property type="entry name" value="Sua5/YwlC_C"/>
</dbReference>
<keyword evidence="6" id="KW-0808">Transferase</keyword>
<evidence type="ECO:0000256" key="12">
    <source>
        <dbReference type="ARBA" id="ARBA00048366"/>
    </source>
</evidence>
<keyword evidence="10" id="KW-0067">ATP-binding</keyword>
<dbReference type="PROSITE" id="PS51163">
    <property type="entry name" value="YRDC"/>
    <property type="match status" value="1"/>
</dbReference>
<proteinExistence type="inferred from homology"/>
<evidence type="ECO:0000256" key="5">
    <source>
        <dbReference type="ARBA" id="ARBA00022490"/>
    </source>
</evidence>
<dbReference type="GO" id="GO:0000049">
    <property type="term" value="F:tRNA binding"/>
    <property type="evidence" value="ECO:0007669"/>
    <property type="project" value="TreeGrafter"/>
</dbReference>
<evidence type="ECO:0000256" key="1">
    <source>
        <dbReference type="ARBA" id="ARBA00004496"/>
    </source>
</evidence>
<dbReference type="InterPro" id="IPR017945">
    <property type="entry name" value="DHBP_synth_RibB-like_a/b_dom"/>
</dbReference>
<dbReference type="InterPro" id="IPR050156">
    <property type="entry name" value="TC-AMP_synthase_SUA5"/>
</dbReference>
<dbReference type="InterPro" id="IPR006070">
    <property type="entry name" value="Sua5-like_dom"/>
</dbReference>
<comment type="similarity">
    <text evidence="2">Belongs to the SUA5 family.</text>
</comment>
<evidence type="ECO:0000313" key="16">
    <source>
        <dbReference type="EMBL" id="CAB4657683.1"/>
    </source>
</evidence>
<evidence type="ECO:0000259" key="13">
    <source>
        <dbReference type="PROSITE" id="PS51163"/>
    </source>
</evidence>